<dbReference type="GO" id="GO:0008170">
    <property type="term" value="F:N-methyltransferase activity"/>
    <property type="evidence" value="ECO:0007669"/>
    <property type="project" value="InterPro"/>
</dbReference>
<dbReference type="Proteomes" id="UP000232163">
    <property type="component" value="Unassembled WGS sequence"/>
</dbReference>
<dbReference type="OrthoDB" id="9773571at2"/>
<gene>
    <name evidence="12" type="ORF">B5P45_19495</name>
</gene>
<evidence type="ECO:0000313" key="13">
    <source>
        <dbReference type="Proteomes" id="UP000232163"/>
    </source>
</evidence>
<evidence type="ECO:0000259" key="11">
    <source>
        <dbReference type="Pfam" id="PF01555"/>
    </source>
</evidence>
<dbReference type="EMBL" id="MZMT01000044">
    <property type="protein sequence ID" value="PIO43259.1"/>
    <property type="molecule type" value="Genomic_DNA"/>
</dbReference>
<name>A0A2N9VUU1_9HYPH</name>
<accession>A0A2N9VUU1</accession>
<evidence type="ECO:0000256" key="2">
    <source>
        <dbReference type="ARBA" id="ARBA00022603"/>
    </source>
</evidence>
<dbReference type="InterPro" id="IPR002941">
    <property type="entry name" value="DNA_methylase_N4/N6"/>
</dbReference>
<sequence>MDVNGAGDLTENLPHRLIEGDAFDALDLIDDNSCRLIITSPPYNIGKEYERDQKRSLNEYLEWLRPIVSKITDKVTDDGHVCWQVGNYVNNGEVFPLDYYFYEMFTSAGFKLRNRIIWHFNFGLHAMKRFSGRYETMLWFTRSDDYFFQLEPVLVPQIYPGKRHSRSKGAKAGTPSGNPKGKNPSDFWTFSPSEAFVDSPIWELPNVKANHPEKTIHPCPFPSELVERCILALTETGDNVLDPFVGTGTSVIAADKHKRIGIGIDQSAAYVDLAKERLENHKSGRLFTRPMGRPVRRPKEGEGVATVPAEWLTEAAE</sequence>
<dbReference type="KEGG" id="pht:BLM14_26590"/>
<evidence type="ECO:0000313" key="12">
    <source>
        <dbReference type="EMBL" id="PIO43259.1"/>
    </source>
</evidence>
<dbReference type="GO" id="GO:0009007">
    <property type="term" value="F:site-specific DNA-methyltransferase (adenine-specific) activity"/>
    <property type="evidence" value="ECO:0007669"/>
    <property type="project" value="UniProtKB-EC"/>
</dbReference>
<feature type="region of interest" description="Disordered" evidence="10">
    <location>
        <begin position="162"/>
        <end position="184"/>
    </location>
</feature>
<reference evidence="13" key="1">
    <citation type="journal article" date="2017" name="Int J Environ Stud">
        <title>Does the Miocene-Pliocene relict legume Oxytropis triphylla form nitrogen-fixing nodules with a combination of bacterial strains?</title>
        <authorList>
            <person name="Safronova V."/>
            <person name="Belimov A."/>
            <person name="Sazanova A."/>
            <person name="Kuznetsova I."/>
            <person name="Popova J."/>
            <person name="Andronov E."/>
            <person name="Verkhozina A."/>
            <person name="Tikhonovich I."/>
        </authorList>
    </citation>
    <scope>NUCLEOTIDE SEQUENCE [LARGE SCALE GENOMIC DNA]</scope>
    <source>
        <strain evidence="13">Tri-38</strain>
    </source>
</reference>
<feature type="domain" description="DNA methylase N-4/N-6" evidence="11">
    <location>
        <begin position="35"/>
        <end position="276"/>
    </location>
</feature>
<evidence type="ECO:0000256" key="10">
    <source>
        <dbReference type="SAM" id="MobiDB-lite"/>
    </source>
</evidence>
<evidence type="ECO:0000256" key="1">
    <source>
        <dbReference type="ARBA" id="ARBA00010203"/>
    </source>
</evidence>
<evidence type="ECO:0000256" key="3">
    <source>
        <dbReference type="ARBA" id="ARBA00022679"/>
    </source>
</evidence>
<dbReference type="InterPro" id="IPR017985">
    <property type="entry name" value="MeTrfase_CN4_CS"/>
</dbReference>
<comment type="catalytic activity">
    <reaction evidence="8">
        <text>a 2'-deoxycytidine in DNA + S-adenosyl-L-methionine = an N(4)-methyl-2'-deoxycytidine in DNA + S-adenosyl-L-homocysteine + H(+)</text>
        <dbReference type="Rhea" id="RHEA:16857"/>
        <dbReference type="Rhea" id="RHEA-COMP:11369"/>
        <dbReference type="Rhea" id="RHEA-COMP:13674"/>
        <dbReference type="ChEBI" id="CHEBI:15378"/>
        <dbReference type="ChEBI" id="CHEBI:57856"/>
        <dbReference type="ChEBI" id="CHEBI:59789"/>
        <dbReference type="ChEBI" id="CHEBI:85452"/>
        <dbReference type="ChEBI" id="CHEBI:137933"/>
        <dbReference type="EC" id="2.1.1.113"/>
    </reaction>
</comment>
<evidence type="ECO:0000256" key="8">
    <source>
        <dbReference type="ARBA" id="ARBA00049120"/>
    </source>
</evidence>
<keyword evidence="4" id="KW-0949">S-adenosyl-L-methionine</keyword>
<feature type="region of interest" description="Disordered" evidence="10">
    <location>
        <begin position="286"/>
        <end position="317"/>
    </location>
</feature>
<proteinExistence type="inferred from homology"/>
<dbReference type="GO" id="GO:0003677">
    <property type="term" value="F:DNA binding"/>
    <property type="evidence" value="ECO:0007669"/>
    <property type="project" value="UniProtKB-KW"/>
</dbReference>
<evidence type="ECO:0000256" key="9">
    <source>
        <dbReference type="RuleBase" id="RU362026"/>
    </source>
</evidence>
<dbReference type="InterPro" id="IPR029063">
    <property type="entry name" value="SAM-dependent_MTases_sf"/>
</dbReference>
<dbReference type="GO" id="GO:0032259">
    <property type="term" value="P:methylation"/>
    <property type="evidence" value="ECO:0007669"/>
    <property type="project" value="UniProtKB-KW"/>
</dbReference>
<protein>
    <recommendedName>
        <fullName evidence="9">Methyltransferase</fullName>
        <ecNumber evidence="9">2.1.1.-</ecNumber>
    </recommendedName>
</protein>
<keyword evidence="6" id="KW-0238">DNA-binding</keyword>
<dbReference type="RefSeq" id="WP_100003178.1">
    <property type="nucleotide sequence ID" value="NZ_CP017943.1"/>
</dbReference>
<keyword evidence="2 12" id="KW-0489">Methyltransferase</keyword>
<comment type="caution">
    <text evidence="12">The sequence shown here is derived from an EMBL/GenBank/DDBJ whole genome shotgun (WGS) entry which is preliminary data.</text>
</comment>
<keyword evidence="5" id="KW-0680">Restriction system</keyword>
<dbReference type="EC" id="2.1.1.-" evidence="9"/>
<dbReference type="Gene3D" id="3.40.50.150">
    <property type="entry name" value="Vaccinia Virus protein VP39"/>
    <property type="match status" value="1"/>
</dbReference>
<keyword evidence="13" id="KW-1185">Reference proteome</keyword>
<dbReference type="AlphaFoldDB" id="A0A2N9VUU1"/>
<keyword evidence="3 12" id="KW-0808">Transferase</keyword>
<dbReference type="PRINTS" id="PR00508">
    <property type="entry name" value="S21N4MTFRASE"/>
</dbReference>
<comment type="similarity">
    <text evidence="1">Belongs to the N(4)/N(6)-methyltransferase family. N(4) subfamily.</text>
</comment>
<comment type="catalytic activity">
    <reaction evidence="7">
        <text>a 2'-deoxyadenosine in DNA + S-adenosyl-L-methionine = an N(6)-methyl-2'-deoxyadenosine in DNA + S-adenosyl-L-homocysteine + H(+)</text>
        <dbReference type="Rhea" id="RHEA:15197"/>
        <dbReference type="Rhea" id="RHEA-COMP:12418"/>
        <dbReference type="Rhea" id="RHEA-COMP:12419"/>
        <dbReference type="ChEBI" id="CHEBI:15378"/>
        <dbReference type="ChEBI" id="CHEBI:57856"/>
        <dbReference type="ChEBI" id="CHEBI:59789"/>
        <dbReference type="ChEBI" id="CHEBI:90615"/>
        <dbReference type="ChEBI" id="CHEBI:90616"/>
        <dbReference type="EC" id="2.1.1.72"/>
    </reaction>
</comment>
<dbReference type="InterPro" id="IPR001091">
    <property type="entry name" value="RM_Methyltransferase"/>
</dbReference>
<evidence type="ECO:0000256" key="7">
    <source>
        <dbReference type="ARBA" id="ARBA00047942"/>
    </source>
</evidence>
<dbReference type="GO" id="GO:0009307">
    <property type="term" value="P:DNA restriction-modification system"/>
    <property type="evidence" value="ECO:0007669"/>
    <property type="project" value="UniProtKB-KW"/>
</dbReference>
<organism evidence="12 13">
    <name type="scientific">Phyllobacterium zundukense</name>
    <dbReference type="NCBI Taxonomy" id="1867719"/>
    <lineage>
        <taxon>Bacteria</taxon>
        <taxon>Pseudomonadati</taxon>
        <taxon>Pseudomonadota</taxon>
        <taxon>Alphaproteobacteria</taxon>
        <taxon>Hyphomicrobiales</taxon>
        <taxon>Phyllobacteriaceae</taxon>
        <taxon>Phyllobacterium</taxon>
    </lineage>
</organism>
<evidence type="ECO:0000256" key="4">
    <source>
        <dbReference type="ARBA" id="ARBA00022691"/>
    </source>
</evidence>
<dbReference type="GO" id="GO:0015667">
    <property type="term" value="F:site-specific DNA-methyltransferase (cytosine-N4-specific) activity"/>
    <property type="evidence" value="ECO:0007669"/>
    <property type="project" value="UniProtKB-EC"/>
</dbReference>
<dbReference type="Pfam" id="PF01555">
    <property type="entry name" value="N6_N4_Mtase"/>
    <property type="match status" value="1"/>
</dbReference>
<dbReference type="SUPFAM" id="SSF53335">
    <property type="entry name" value="S-adenosyl-L-methionine-dependent methyltransferases"/>
    <property type="match status" value="1"/>
</dbReference>
<evidence type="ECO:0000256" key="6">
    <source>
        <dbReference type="ARBA" id="ARBA00023125"/>
    </source>
</evidence>
<dbReference type="PROSITE" id="PS00093">
    <property type="entry name" value="N4_MTASE"/>
    <property type="match status" value="1"/>
</dbReference>
<evidence type="ECO:0000256" key="5">
    <source>
        <dbReference type="ARBA" id="ARBA00022747"/>
    </source>
</evidence>